<organism evidence="2 3">
    <name type="scientific">Liparis tanakae</name>
    <name type="common">Tanaka's snailfish</name>
    <dbReference type="NCBI Taxonomy" id="230148"/>
    <lineage>
        <taxon>Eukaryota</taxon>
        <taxon>Metazoa</taxon>
        <taxon>Chordata</taxon>
        <taxon>Craniata</taxon>
        <taxon>Vertebrata</taxon>
        <taxon>Euteleostomi</taxon>
        <taxon>Actinopterygii</taxon>
        <taxon>Neopterygii</taxon>
        <taxon>Teleostei</taxon>
        <taxon>Neoteleostei</taxon>
        <taxon>Acanthomorphata</taxon>
        <taxon>Eupercaria</taxon>
        <taxon>Perciformes</taxon>
        <taxon>Cottioidei</taxon>
        <taxon>Cottales</taxon>
        <taxon>Liparidae</taxon>
        <taxon>Liparis</taxon>
    </lineage>
</organism>
<feature type="compositionally biased region" description="Basic and acidic residues" evidence="1">
    <location>
        <begin position="280"/>
        <end position="289"/>
    </location>
</feature>
<feature type="region of interest" description="Disordered" evidence="1">
    <location>
        <begin position="58"/>
        <end position="77"/>
    </location>
</feature>
<proteinExistence type="predicted"/>
<keyword evidence="3" id="KW-1185">Reference proteome</keyword>
<evidence type="ECO:0000256" key="1">
    <source>
        <dbReference type="SAM" id="MobiDB-lite"/>
    </source>
</evidence>
<dbReference type="EMBL" id="SRLO01000062">
    <property type="protein sequence ID" value="TNN79712.1"/>
    <property type="molecule type" value="Genomic_DNA"/>
</dbReference>
<evidence type="ECO:0000313" key="2">
    <source>
        <dbReference type="EMBL" id="TNN79712.1"/>
    </source>
</evidence>
<gene>
    <name evidence="2" type="ORF">EYF80_010086</name>
</gene>
<reference evidence="2 3" key="1">
    <citation type="submission" date="2019-03" db="EMBL/GenBank/DDBJ databases">
        <title>First draft genome of Liparis tanakae, snailfish: a comprehensive survey of snailfish specific genes.</title>
        <authorList>
            <person name="Kim W."/>
            <person name="Song I."/>
            <person name="Jeong J.-H."/>
            <person name="Kim D."/>
            <person name="Kim S."/>
            <person name="Ryu S."/>
            <person name="Song J.Y."/>
            <person name="Lee S.K."/>
        </authorList>
    </citation>
    <scope>NUCLEOTIDE SEQUENCE [LARGE SCALE GENOMIC DNA]</scope>
    <source>
        <tissue evidence="2">Muscle</tissue>
    </source>
</reference>
<accession>A0A4Z2IR50</accession>
<sequence length="289" mass="31730">MARPLCYQRLQESDSSFIGPPWEETGGGPVLHVYLRRKTFGARVSIRGNFYRQHKQAKATSKIDNTPRKLKQRETLQNNKKTGRLLRLARTGSTCTAWLYRSLRTYPSWRNLGSVVQHVLVVQDPDTPWHLHSRRMPFSKTCNVEGKVETAQWFQRNWKAEEDICRAAAPLPALVLVVEALLLFVAATAAQAPLGAGGGDRVGDPGCDDGVARGGAAVPTGSYFKKLTLWGRAVPASVSELELALVDPHLDPLSDHDDGVGSALTDRPLTGGQAGDLITDDARSQCDHR</sequence>
<dbReference type="Proteomes" id="UP000314294">
    <property type="component" value="Unassembled WGS sequence"/>
</dbReference>
<evidence type="ECO:0000313" key="3">
    <source>
        <dbReference type="Proteomes" id="UP000314294"/>
    </source>
</evidence>
<feature type="region of interest" description="Disordered" evidence="1">
    <location>
        <begin position="256"/>
        <end position="289"/>
    </location>
</feature>
<protein>
    <submittedName>
        <fullName evidence="2">Uncharacterized protein</fullName>
    </submittedName>
</protein>
<name>A0A4Z2IR50_9TELE</name>
<comment type="caution">
    <text evidence="2">The sequence shown here is derived from an EMBL/GenBank/DDBJ whole genome shotgun (WGS) entry which is preliminary data.</text>
</comment>
<dbReference type="AlphaFoldDB" id="A0A4Z2IR50"/>